<dbReference type="GO" id="GO:0007186">
    <property type="term" value="P:G protein-coupled receptor signaling pathway"/>
    <property type="evidence" value="ECO:0007669"/>
    <property type="project" value="TreeGrafter"/>
</dbReference>
<keyword evidence="5" id="KW-0812">Transmembrane</keyword>
<evidence type="ECO:0000313" key="11">
    <source>
        <dbReference type="EMBL" id="MBN3323538.1"/>
    </source>
</evidence>
<keyword evidence="9" id="KW-1015">Disulfide bond</keyword>
<dbReference type="GO" id="GO:0043235">
    <property type="term" value="C:receptor complex"/>
    <property type="evidence" value="ECO:0007669"/>
    <property type="project" value="TreeGrafter"/>
</dbReference>
<dbReference type="GO" id="GO:0015026">
    <property type="term" value="F:coreceptor activity"/>
    <property type="evidence" value="ECO:0007669"/>
    <property type="project" value="InterPro"/>
</dbReference>
<keyword evidence="10" id="KW-0675">Receptor</keyword>
<dbReference type="Pfam" id="PF04901">
    <property type="entry name" value="RAMP"/>
    <property type="match status" value="1"/>
</dbReference>
<evidence type="ECO:0000256" key="3">
    <source>
        <dbReference type="ARBA" id="ARBA00022448"/>
    </source>
</evidence>
<dbReference type="GO" id="GO:0072659">
    <property type="term" value="P:protein localization to plasma membrane"/>
    <property type="evidence" value="ECO:0007669"/>
    <property type="project" value="TreeGrafter"/>
</dbReference>
<keyword evidence="4" id="KW-1003">Cell membrane</keyword>
<comment type="similarity">
    <text evidence="2">Belongs to the RAMP family.</text>
</comment>
<dbReference type="GO" id="GO:0031623">
    <property type="term" value="P:receptor internalization"/>
    <property type="evidence" value="ECO:0007669"/>
    <property type="project" value="TreeGrafter"/>
</dbReference>
<keyword evidence="7" id="KW-1133">Transmembrane helix</keyword>
<dbReference type="PANTHER" id="PTHR14076:SF10">
    <property type="entry name" value="RAMP2 PROTEIN"/>
    <property type="match status" value="1"/>
</dbReference>
<evidence type="ECO:0000256" key="7">
    <source>
        <dbReference type="ARBA" id="ARBA00022989"/>
    </source>
</evidence>
<dbReference type="GO" id="GO:0006816">
    <property type="term" value="P:calcium ion transport"/>
    <property type="evidence" value="ECO:0007669"/>
    <property type="project" value="TreeGrafter"/>
</dbReference>
<feature type="non-terminal residue" evidence="11">
    <location>
        <position position="142"/>
    </location>
</feature>
<keyword evidence="3" id="KW-0813">Transport</keyword>
<proteinExistence type="inferred from homology"/>
<evidence type="ECO:0000256" key="6">
    <source>
        <dbReference type="ARBA" id="ARBA00022729"/>
    </source>
</evidence>
<accession>A0A8J7THJ8</accession>
<reference evidence="11" key="1">
    <citation type="journal article" date="2021" name="Cell">
        <title>Tracing the genetic footprints of vertebrate landing in non-teleost ray-finned fishes.</title>
        <authorList>
            <person name="Bi X."/>
            <person name="Wang K."/>
            <person name="Yang L."/>
            <person name="Pan H."/>
            <person name="Jiang H."/>
            <person name="Wei Q."/>
            <person name="Fang M."/>
            <person name="Yu H."/>
            <person name="Zhu C."/>
            <person name="Cai Y."/>
            <person name="He Y."/>
            <person name="Gan X."/>
            <person name="Zeng H."/>
            <person name="Yu D."/>
            <person name="Zhu Y."/>
            <person name="Jiang H."/>
            <person name="Qiu Q."/>
            <person name="Yang H."/>
            <person name="Zhang Y.E."/>
            <person name="Wang W."/>
            <person name="Zhu M."/>
            <person name="He S."/>
            <person name="Zhang G."/>
        </authorList>
    </citation>
    <scope>NUCLEOTIDE SEQUENCE</scope>
    <source>
        <strain evidence="11">Allg_001</strain>
    </source>
</reference>
<evidence type="ECO:0000256" key="10">
    <source>
        <dbReference type="ARBA" id="ARBA00023170"/>
    </source>
</evidence>
<dbReference type="AlphaFoldDB" id="A0A8J7THJ8"/>
<dbReference type="PANTHER" id="PTHR14076">
    <property type="entry name" value="RECEPTOR ACTIVITY MODIFYING PROTEIN RAMP"/>
    <property type="match status" value="1"/>
</dbReference>
<evidence type="ECO:0000256" key="5">
    <source>
        <dbReference type="ARBA" id="ARBA00022692"/>
    </source>
</evidence>
<evidence type="ECO:0000256" key="2">
    <source>
        <dbReference type="ARBA" id="ARBA00007087"/>
    </source>
</evidence>
<dbReference type="InterPro" id="IPR006985">
    <property type="entry name" value="RAMP"/>
</dbReference>
<evidence type="ECO:0000256" key="1">
    <source>
        <dbReference type="ARBA" id="ARBA00004251"/>
    </source>
</evidence>
<dbReference type="GO" id="GO:0006886">
    <property type="term" value="P:intracellular protein transport"/>
    <property type="evidence" value="ECO:0007669"/>
    <property type="project" value="InterPro"/>
</dbReference>
<name>A0A8J7THJ8_ATRSP</name>
<organism evidence="11 12">
    <name type="scientific">Atractosteus spatula</name>
    <name type="common">Alligator gar</name>
    <name type="synonym">Lepisosteus spatula</name>
    <dbReference type="NCBI Taxonomy" id="7917"/>
    <lineage>
        <taxon>Eukaryota</taxon>
        <taxon>Metazoa</taxon>
        <taxon>Chordata</taxon>
        <taxon>Craniata</taxon>
        <taxon>Vertebrata</taxon>
        <taxon>Euteleostomi</taxon>
        <taxon>Actinopterygii</taxon>
        <taxon>Neopterygii</taxon>
        <taxon>Holostei</taxon>
        <taxon>Semionotiformes</taxon>
        <taxon>Lepisosteidae</taxon>
        <taxon>Atractosteus</taxon>
    </lineage>
</organism>
<dbReference type="Proteomes" id="UP000736164">
    <property type="component" value="Unassembled WGS sequence"/>
</dbReference>
<comment type="caution">
    <text evidence="11">The sequence shown here is derived from an EMBL/GenBank/DDBJ whole genome shotgun (WGS) entry which is preliminary data.</text>
</comment>
<dbReference type="Gene3D" id="1.10.150.510">
    <property type="entry name" value="Receptor activity modifying family"/>
    <property type="match status" value="1"/>
</dbReference>
<comment type="subcellular location">
    <subcellularLocation>
        <location evidence="1">Cell membrane</location>
        <topology evidence="1">Single-pass type I membrane protein</topology>
    </subcellularLocation>
</comment>
<evidence type="ECO:0000256" key="9">
    <source>
        <dbReference type="ARBA" id="ARBA00023157"/>
    </source>
</evidence>
<dbReference type="GO" id="GO:0009986">
    <property type="term" value="C:cell surface"/>
    <property type="evidence" value="ECO:0007669"/>
    <property type="project" value="TreeGrafter"/>
</dbReference>
<dbReference type="GO" id="GO:0005886">
    <property type="term" value="C:plasma membrane"/>
    <property type="evidence" value="ECO:0007669"/>
    <property type="project" value="UniProtKB-SubCell"/>
</dbReference>
<feature type="non-terminal residue" evidence="11">
    <location>
        <position position="1"/>
    </location>
</feature>
<dbReference type="GO" id="GO:0008277">
    <property type="term" value="P:regulation of G protein-coupled receptor signaling pathway"/>
    <property type="evidence" value="ECO:0007669"/>
    <property type="project" value="InterPro"/>
</dbReference>
<keyword evidence="12" id="KW-1185">Reference proteome</keyword>
<dbReference type="EMBL" id="JAAWVO010065587">
    <property type="protein sequence ID" value="MBN3323538.1"/>
    <property type="molecule type" value="Genomic_DNA"/>
</dbReference>
<dbReference type="GO" id="GO:0032870">
    <property type="term" value="P:cellular response to hormone stimulus"/>
    <property type="evidence" value="ECO:0007669"/>
    <property type="project" value="TreeGrafter"/>
</dbReference>
<dbReference type="InterPro" id="IPR038126">
    <property type="entry name" value="RAMP_sf"/>
</dbReference>
<keyword evidence="6" id="KW-0732">Signal</keyword>
<dbReference type="GO" id="GO:0001525">
    <property type="term" value="P:angiogenesis"/>
    <property type="evidence" value="ECO:0007669"/>
    <property type="project" value="TreeGrafter"/>
</dbReference>
<keyword evidence="8" id="KW-0472">Membrane</keyword>
<sequence length="142" mass="16322">GFQICDDAGLCPEHCAPCEGHCAMFCYECLLEEKCWRDFNQTMNELDNTKWCTWNNISRPYSNFSQCTEDVADCLGIPWPNKKSDDLFMKLHSKHFKNCDIRSDYIEPPLKVMTALVMTPICLIPLMVSLVVWKTKDGEPSS</sequence>
<protein>
    <submittedName>
        <fullName evidence="11">RAMP2 protein</fullName>
    </submittedName>
</protein>
<evidence type="ECO:0000313" key="12">
    <source>
        <dbReference type="Proteomes" id="UP000736164"/>
    </source>
</evidence>
<evidence type="ECO:0000256" key="8">
    <source>
        <dbReference type="ARBA" id="ARBA00023136"/>
    </source>
</evidence>
<gene>
    <name evidence="11" type="primary">Ramp2</name>
    <name evidence="11" type="ORF">GTO95_0001374</name>
</gene>
<evidence type="ECO:0000256" key="4">
    <source>
        <dbReference type="ARBA" id="ARBA00022475"/>
    </source>
</evidence>